<keyword evidence="1" id="KW-0645">Protease</keyword>
<dbReference type="SUPFAM" id="SSF55166">
    <property type="entry name" value="Hedgehog/DD-peptidase"/>
    <property type="match status" value="1"/>
</dbReference>
<keyword evidence="2" id="KW-0479">Metal-binding</keyword>
<keyword evidence="5" id="KW-0378">Hydrolase</keyword>
<evidence type="ECO:0000256" key="4">
    <source>
        <dbReference type="ARBA" id="ARBA00022764"/>
    </source>
</evidence>
<feature type="disulfide bond" evidence="8">
    <location>
        <begin position="52"/>
        <end position="278"/>
    </location>
</feature>
<evidence type="ECO:0000256" key="2">
    <source>
        <dbReference type="ARBA" id="ARBA00022723"/>
    </source>
</evidence>
<dbReference type="InterPro" id="IPR005073">
    <property type="entry name" value="Peptidase_M74"/>
</dbReference>
<evidence type="ECO:0000313" key="10">
    <source>
        <dbReference type="EMBL" id="AMK78671.1"/>
    </source>
</evidence>
<dbReference type="GO" id="GO:0008237">
    <property type="term" value="F:metallopeptidase activity"/>
    <property type="evidence" value="ECO:0007669"/>
    <property type="project" value="UniProtKB-KW"/>
</dbReference>
<dbReference type="EMBL" id="CP014476">
    <property type="protein sequence ID" value="AMK78671.1"/>
    <property type="molecule type" value="Genomic_DNA"/>
</dbReference>
<dbReference type="Gene3D" id="3.30.1380.10">
    <property type="match status" value="1"/>
</dbReference>
<keyword evidence="7" id="KW-0482">Metalloprotease</keyword>
<dbReference type="PIRSF" id="PIRSF018455">
    <property type="entry name" value="MepA"/>
    <property type="match status" value="1"/>
</dbReference>
<keyword evidence="4" id="KW-0574">Periplasm</keyword>
<keyword evidence="11" id="KW-1185">Reference proteome</keyword>
<dbReference type="InterPro" id="IPR009045">
    <property type="entry name" value="Zn_M74/Hedgehog-like"/>
</dbReference>
<name>A0A126T9E0_9GAMM</name>
<dbReference type="STRING" id="1538553.JT25_019625"/>
<gene>
    <name evidence="10" type="ORF">JT25_019625</name>
</gene>
<dbReference type="Proteomes" id="UP000030512">
    <property type="component" value="Chromosome"/>
</dbReference>
<evidence type="ECO:0000256" key="7">
    <source>
        <dbReference type="ARBA" id="ARBA00023049"/>
    </source>
</evidence>
<feature type="chain" id="PRO_5007797886" evidence="9">
    <location>
        <begin position="25"/>
        <end position="285"/>
    </location>
</feature>
<proteinExistence type="predicted"/>
<reference evidence="10 11" key="1">
    <citation type="journal article" date="2015" name="Environ. Microbiol.">
        <title>Methane oxidation coupled to nitrate reduction under hypoxia by the Gammaproteobacterium Methylomonas denitrificans, sp. nov. type strain FJG1.</title>
        <authorList>
            <person name="Kits K.D."/>
            <person name="Klotz M.G."/>
            <person name="Stein L.Y."/>
        </authorList>
    </citation>
    <scope>NUCLEOTIDE SEQUENCE [LARGE SCALE GENOMIC DNA]</scope>
    <source>
        <strain evidence="10 11">FJG1</strain>
    </source>
</reference>
<dbReference type="GO" id="GO:0006508">
    <property type="term" value="P:proteolysis"/>
    <property type="evidence" value="ECO:0007669"/>
    <property type="project" value="UniProtKB-KW"/>
</dbReference>
<evidence type="ECO:0000256" key="1">
    <source>
        <dbReference type="ARBA" id="ARBA00022670"/>
    </source>
</evidence>
<dbReference type="GO" id="GO:0030288">
    <property type="term" value="C:outer membrane-bounded periplasmic space"/>
    <property type="evidence" value="ECO:0007669"/>
    <property type="project" value="InterPro"/>
</dbReference>
<evidence type="ECO:0000256" key="9">
    <source>
        <dbReference type="SAM" id="SignalP"/>
    </source>
</evidence>
<dbReference type="OrthoDB" id="1467367at2"/>
<dbReference type="AlphaFoldDB" id="A0A126T9E0"/>
<dbReference type="Pfam" id="PF03411">
    <property type="entry name" value="Peptidase_M74"/>
    <property type="match status" value="1"/>
</dbReference>
<protein>
    <submittedName>
        <fullName evidence="10">Peptidase U6</fullName>
    </submittedName>
</protein>
<accession>A0A126T9E0</accession>
<evidence type="ECO:0000256" key="8">
    <source>
        <dbReference type="PIRSR" id="PIRSR018455-2"/>
    </source>
</evidence>
<dbReference type="KEGG" id="mdn:JT25_019625"/>
<feature type="signal peptide" evidence="9">
    <location>
        <begin position="1"/>
        <end position="24"/>
    </location>
</feature>
<organism evidence="10 11">
    <name type="scientific">Methylomonas denitrificans</name>
    <dbReference type="NCBI Taxonomy" id="1538553"/>
    <lineage>
        <taxon>Bacteria</taxon>
        <taxon>Pseudomonadati</taxon>
        <taxon>Pseudomonadota</taxon>
        <taxon>Gammaproteobacteria</taxon>
        <taxon>Methylococcales</taxon>
        <taxon>Methylococcaceae</taxon>
        <taxon>Methylomonas</taxon>
    </lineage>
</organism>
<dbReference type="RefSeq" id="WP_036274127.1">
    <property type="nucleotide sequence ID" value="NZ_CP014476.1"/>
</dbReference>
<feature type="disulfide bond" evidence="8">
    <location>
        <begin position="199"/>
        <end position="248"/>
    </location>
</feature>
<evidence type="ECO:0000256" key="5">
    <source>
        <dbReference type="ARBA" id="ARBA00022801"/>
    </source>
</evidence>
<sequence>MRLASISSILLSVAALSVNTDATAGSTAQDWAKITTPTQESSQSIGSYTSGCISGAATLPLDGQGYQVMRLSRHRYYGHPNLIGFIQHLGRFSAEQKRGSLLIGDLGQPRGGPTLSGHRSHQSGLDVDIWFLLSEQASNRQLTANERETWSAPSVVDMQNDTIDYRHWSLDQAKVLEAAARQPEVDRIFVNPSIKQELCTTKSAGAGEWLRKIRPWWKHDDHFHVRLKCPPHSPHCDSQEPLPAGDGCDASLAWWFSAEAKAPSKNVPLPPPPLPALCEQLLRRP</sequence>
<dbReference type="GO" id="GO:0046872">
    <property type="term" value="F:metal ion binding"/>
    <property type="evidence" value="ECO:0007669"/>
    <property type="project" value="UniProtKB-KW"/>
</dbReference>
<keyword evidence="8" id="KW-1015">Disulfide bond</keyword>
<dbReference type="NCBIfam" id="NF006947">
    <property type="entry name" value="PRK09429.1"/>
    <property type="match status" value="1"/>
</dbReference>
<keyword evidence="6" id="KW-0862">Zinc</keyword>
<keyword evidence="3 9" id="KW-0732">Signal</keyword>
<evidence type="ECO:0000256" key="3">
    <source>
        <dbReference type="ARBA" id="ARBA00022729"/>
    </source>
</evidence>
<dbReference type="GO" id="GO:0004252">
    <property type="term" value="F:serine-type endopeptidase activity"/>
    <property type="evidence" value="ECO:0007669"/>
    <property type="project" value="InterPro"/>
</dbReference>
<evidence type="ECO:0000313" key="11">
    <source>
        <dbReference type="Proteomes" id="UP000030512"/>
    </source>
</evidence>
<feature type="disulfide bond" evidence="8">
    <location>
        <begin position="229"/>
        <end position="236"/>
    </location>
</feature>
<evidence type="ECO:0000256" key="6">
    <source>
        <dbReference type="ARBA" id="ARBA00022833"/>
    </source>
</evidence>